<dbReference type="Pfam" id="PF06629">
    <property type="entry name" value="MipA"/>
    <property type="match status" value="1"/>
</dbReference>
<organism evidence="2 3">
    <name type="scientific">Undibacterium hunanense</name>
    <dbReference type="NCBI Taxonomy" id="2762292"/>
    <lineage>
        <taxon>Bacteria</taxon>
        <taxon>Pseudomonadati</taxon>
        <taxon>Pseudomonadota</taxon>
        <taxon>Betaproteobacteria</taxon>
        <taxon>Burkholderiales</taxon>
        <taxon>Oxalobacteraceae</taxon>
        <taxon>Undibacterium</taxon>
    </lineage>
</organism>
<proteinExistence type="predicted"/>
<keyword evidence="3" id="KW-1185">Reference proteome</keyword>
<dbReference type="EMBL" id="JACOGF010000011">
    <property type="protein sequence ID" value="MBC3919679.1"/>
    <property type="molecule type" value="Genomic_DNA"/>
</dbReference>
<reference evidence="2 3" key="1">
    <citation type="submission" date="2020-08" db="EMBL/GenBank/DDBJ databases">
        <title>Novel species isolated from subtropical streams in China.</title>
        <authorList>
            <person name="Lu H."/>
        </authorList>
    </citation>
    <scope>NUCLEOTIDE SEQUENCE [LARGE SCALE GENOMIC DNA]</scope>
    <source>
        <strain evidence="2 3">CY18W</strain>
    </source>
</reference>
<dbReference type="InterPro" id="IPR010583">
    <property type="entry name" value="MipA"/>
</dbReference>
<name>A0ABR6ZVL3_9BURK</name>
<gene>
    <name evidence="2" type="ORF">H8L32_19540</name>
</gene>
<accession>A0ABR6ZVL3</accession>
<dbReference type="Proteomes" id="UP000650424">
    <property type="component" value="Unassembled WGS sequence"/>
</dbReference>
<feature type="chain" id="PRO_5045085487" evidence="1">
    <location>
        <begin position="19"/>
        <end position="264"/>
    </location>
</feature>
<keyword evidence="1" id="KW-0732">Signal</keyword>
<dbReference type="RefSeq" id="WP_186948950.1">
    <property type="nucleotide sequence ID" value="NZ_JACOGF010000011.1"/>
</dbReference>
<protein>
    <submittedName>
        <fullName evidence="2">MipA/OmpV family protein</fullName>
    </submittedName>
</protein>
<comment type="caution">
    <text evidence="2">The sequence shown here is derived from an EMBL/GenBank/DDBJ whole genome shotgun (WGS) entry which is preliminary data.</text>
</comment>
<sequence length="264" mass="29007">MKFLSFLFFSGVAQFALAQTPAATMLPDGSSDKYVGLGVISEPSCELGGEQTTRIMPNVQMQWSNGLFLRNTNLGLHLSPFDRVEFGPLLAYQRGCSASAARKLAGYGDVDGSFQAGGFLNYYPLAGLRLSSKFLVGKVAGKQSSYINLEARSYHQLALHHGIALSTGLAWSKRSYDQSGTRFDPDIMASGSNGFGTPATRMQNQMDANVRNAYLGLNWNWEFSPAWMLTSHVTATHQFDSGKDSLWLGKRNYVTVYSGLAYRY</sequence>
<evidence type="ECO:0000313" key="2">
    <source>
        <dbReference type="EMBL" id="MBC3919679.1"/>
    </source>
</evidence>
<feature type="signal peptide" evidence="1">
    <location>
        <begin position="1"/>
        <end position="18"/>
    </location>
</feature>
<evidence type="ECO:0000313" key="3">
    <source>
        <dbReference type="Proteomes" id="UP000650424"/>
    </source>
</evidence>
<evidence type="ECO:0000256" key="1">
    <source>
        <dbReference type="SAM" id="SignalP"/>
    </source>
</evidence>